<keyword evidence="2" id="KW-1185">Reference proteome</keyword>
<evidence type="ECO:0000313" key="1">
    <source>
        <dbReference type="Ensembl" id="ENSSTUP00000089661.1"/>
    </source>
</evidence>
<evidence type="ECO:0000313" key="2">
    <source>
        <dbReference type="Proteomes" id="UP000472277"/>
    </source>
</evidence>
<sequence length="196" mass="21419">KRQERELLQVQEEQERLQRKKVNTQIHTHTHLTSEYVLSYLLGVSNPLPSLSGVCDVNRGQAGQGRELDQDESPLITLGPLERKSCGGDELSDGVQSMDVSPVSRDDLGIVQDFSPVSEALNSMSNARTLEHLLDLTALPDTPPYPRLQPGSAAALGDLNKNLLIQGYNPASLTTPSPENTSSCIYCILLHSCNSR</sequence>
<dbReference type="Proteomes" id="UP000472277">
    <property type="component" value="Chromosome 6"/>
</dbReference>
<reference evidence="1" key="1">
    <citation type="submission" date="2025-08" db="UniProtKB">
        <authorList>
            <consortium name="Ensembl"/>
        </authorList>
    </citation>
    <scope>IDENTIFICATION</scope>
</reference>
<dbReference type="AlphaFoldDB" id="A0A674D2C9"/>
<organism evidence="1 2">
    <name type="scientific">Salmo trutta</name>
    <name type="common">Brown trout</name>
    <dbReference type="NCBI Taxonomy" id="8032"/>
    <lineage>
        <taxon>Eukaryota</taxon>
        <taxon>Metazoa</taxon>
        <taxon>Chordata</taxon>
        <taxon>Craniata</taxon>
        <taxon>Vertebrata</taxon>
        <taxon>Euteleostomi</taxon>
        <taxon>Actinopterygii</taxon>
        <taxon>Neopterygii</taxon>
        <taxon>Teleostei</taxon>
        <taxon>Protacanthopterygii</taxon>
        <taxon>Salmoniformes</taxon>
        <taxon>Salmonidae</taxon>
        <taxon>Salmoninae</taxon>
        <taxon>Salmo</taxon>
    </lineage>
</organism>
<protein>
    <submittedName>
        <fullName evidence="1">Uncharacterized protein</fullName>
    </submittedName>
</protein>
<dbReference type="GeneTree" id="ENSGT01030000235646"/>
<dbReference type="InParanoid" id="A0A674D2C9"/>
<reference evidence="1" key="2">
    <citation type="submission" date="2025-09" db="UniProtKB">
        <authorList>
            <consortium name="Ensembl"/>
        </authorList>
    </citation>
    <scope>IDENTIFICATION</scope>
</reference>
<name>A0A674D2C9_SALTR</name>
<accession>A0A674D2C9</accession>
<dbReference type="Ensembl" id="ENSSTUT00000095355.1">
    <property type="protein sequence ID" value="ENSSTUP00000089661.1"/>
    <property type="gene ID" value="ENSSTUG00000039377.1"/>
</dbReference>
<proteinExistence type="predicted"/>